<feature type="compositionally biased region" description="Low complexity" evidence="1">
    <location>
        <begin position="231"/>
        <end position="246"/>
    </location>
</feature>
<gene>
    <name evidence="2" type="ORF">XNOV1_A005714</name>
</gene>
<name>A0AAV1HMM2_XYRNO</name>
<keyword evidence="3" id="KW-1185">Reference proteome</keyword>
<feature type="compositionally biased region" description="Acidic residues" evidence="1">
    <location>
        <begin position="219"/>
        <end position="230"/>
    </location>
</feature>
<reference evidence="2" key="1">
    <citation type="submission" date="2023-08" db="EMBL/GenBank/DDBJ databases">
        <authorList>
            <person name="Alioto T."/>
            <person name="Alioto T."/>
            <person name="Gomez Garrido J."/>
        </authorList>
    </citation>
    <scope>NUCLEOTIDE SEQUENCE</scope>
</reference>
<proteinExistence type="predicted"/>
<evidence type="ECO:0000313" key="3">
    <source>
        <dbReference type="Proteomes" id="UP001178508"/>
    </source>
</evidence>
<organism evidence="2 3">
    <name type="scientific">Xyrichtys novacula</name>
    <name type="common">Pearly razorfish</name>
    <name type="synonym">Hemipteronotus novacula</name>
    <dbReference type="NCBI Taxonomy" id="13765"/>
    <lineage>
        <taxon>Eukaryota</taxon>
        <taxon>Metazoa</taxon>
        <taxon>Chordata</taxon>
        <taxon>Craniata</taxon>
        <taxon>Vertebrata</taxon>
        <taxon>Euteleostomi</taxon>
        <taxon>Actinopterygii</taxon>
        <taxon>Neopterygii</taxon>
        <taxon>Teleostei</taxon>
        <taxon>Neoteleostei</taxon>
        <taxon>Acanthomorphata</taxon>
        <taxon>Eupercaria</taxon>
        <taxon>Labriformes</taxon>
        <taxon>Labridae</taxon>
        <taxon>Xyrichtys</taxon>
    </lineage>
</organism>
<accession>A0AAV1HMM2</accession>
<feature type="region of interest" description="Disordered" evidence="1">
    <location>
        <begin position="66"/>
        <end position="86"/>
    </location>
</feature>
<evidence type="ECO:0000256" key="1">
    <source>
        <dbReference type="SAM" id="MobiDB-lite"/>
    </source>
</evidence>
<protein>
    <submittedName>
        <fullName evidence="2">Uncharacterized protein LOC102082344</fullName>
    </submittedName>
</protein>
<feature type="compositionally biased region" description="Polar residues" evidence="1">
    <location>
        <begin position="175"/>
        <end position="187"/>
    </location>
</feature>
<feature type="region of interest" description="Disordered" evidence="1">
    <location>
        <begin position="99"/>
        <end position="246"/>
    </location>
</feature>
<dbReference type="Proteomes" id="UP001178508">
    <property type="component" value="Chromosome 24"/>
</dbReference>
<sequence length="285" mass="32657">MQEAYTVASKTATKEAARGKAYYDMRVKGRDLQPGDRVLLRNLTPRGGPAKIQSYWEDQVYKVEERKANDSPVYRISPENGQGRERVVHRNLLLPCNFLPLEKPPARTVHPQKDSPPVTKRKPRPPRGQQQQQPENGDTSDEDNSGTYQWYLRPVPGRRQRETSRNPLAQPFQPQPSLQRSVDLQLQSEEDMPLHSEKDTPGQIQDPEPDLEQPGSGETEIDIPAPDEGETVTVRQRPQRQRQQPTVLSYDTLGQPTLVQRDWKVTRALVIESNTFWRPWAVEVC</sequence>
<dbReference type="AlphaFoldDB" id="A0AAV1HMM2"/>
<evidence type="ECO:0000313" key="2">
    <source>
        <dbReference type="EMBL" id="CAJ1087322.1"/>
    </source>
</evidence>
<dbReference type="EMBL" id="OY660887">
    <property type="protein sequence ID" value="CAJ1087322.1"/>
    <property type="molecule type" value="Genomic_DNA"/>
</dbReference>